<evidence type="ECO:0000256" key="3">
    <source>
        <dbReference type="SAM" id="Phobius"/>
    </source>
</evidence>
<feature type="repeat" description="TPR" evidence="1">
    <location>
        <begin position="405"/>
        <end position="438"/>
    </location>
</feature>
<dbReference type="PROSITE" id="PS50293">
    <property type="entry name" value="TPR_REGION"/>
    <property type="match status" value="1"/>
</dbReference>
<keyword evidence="1" id="KW-0802">TPR repeat</keyword>
<dbReference type="PROSITE" id="PS50005">
    <property type="entry name" value="TPR"/>
    <property type="match status" value="4"/>
</dbReference>
<dbReference type="EMBL" id="LGRX02035750">
    <property type="protein sequence ID" value="KAK3233320.1"/>
    <property type="molecule type" value="Genomic_DNA"/>
</dbReference>
<evidence type="ECO:0000313" key="5">
    <source>
        <dbReference type="Proteomes" id="UP001190700"/>
    </source>
</evidence>
<dbReference type="PANTHER" id="PTHR44216">
    <property type="entry name" value="PROTEIN O-MANNOSYL-TRANSFERASE TMTC2"/>
    <property type="match status" value="1"/>
</dbReference>
<evidence type="ECO:0000313" key="4">
    <source>
        <dbReference type="EMBL" id="KAK3233320.1"/>
    </source>
</evidence>
<feature type="repeat" description="TPR" evidence="1">
    <location>
        <begin position="213"/>
        <end position="246"/>
    </location>
</feature>
<feature type="transmembrane region" description="Helical" evidence="3">
    <location>
        <begin position="114"/>
        <end position="136"/>
    </location>
</feature>
<dbReference type="GO" id="GO:0035269">
    <property type="term" value="P:protein O-linked glycosylation via mannose"/>
    <property type="evidence" value="ECO:0007669"/>
    <property type="project" value="TreeGrafter"/>
</dbReference>
<dbReference type="Proteomes" id="UP001190700">
    <property type="component" value="Unassembled WGS sequence"/>
</dbReference>
<sequence>MGTLDDDDADDNDDDDDAAAAAAADDDDDDEDAAAAADEDDEDAAAADDDKDDEDAAAAADDDEDDEDAADAAAADEDDEDAADAAAADEDDEDAADAAAPAEDDEDVRWVVDVWGMLVVVPFVPAANVLVAVGFVLAERVLYLPSAGVCVLAGSALARLLRGSRPRVVRWMGAALVGLLLLGAASRTVQRNLDWRDGVALFSSGVRDNPGNEKLHAMLGDVLMKAERWREAEACFRNALFLEPDDFKMHYSLAQALLAQGNVPEAEVAYHGALRTGDDFSPGINGRTFGAHVRNKLGELAYQRGDGDAAFLSFQRAVNMADEADPLQRSELFLSWQNIGQIFSQVKGSEERAVEAYQKAMRYPRSAEDTAACNREIGILRMQMGQGEAALDSYKAALRASPTVPRVHSNMGFALRQLGRNAEAAAVLRHALRLDPTNLNVLSALGAALANSGHIDEATQHFKTALKIDPSHTTSLSALQQIAAATKQR</sequence>
<proteinExistence type="predicted"/>
<dbReference type="InterPro" id="IPR019734">
    <property type="entry name" value="TPR_rpt"/>
</dbReference>
<keyword evidence="3" id="KW-1133">Transmembrane helix</keyword>
<dbReference type="AlphaFoldDB" id="A0AAE0ENU1"/>
<feature type="transmembrane region" description="Helical" evidence="3">
    <location>
        <begin position="168"/>
        <end position="186"/>
    </location>
</feature>
<keyword evidence="3" id="KW-0472">Membrane</keyword>
<comment type="caution">
    <text evidence="4">The sequence shown here is derived from an EMBL/GenBank/DDBJ whole genome shotgun (WGS) entry which is preliminary data.</text>
</comment>
<feature type="repeat" description="TPR" evidence="1">
    <location>
        <begin position="439"/>
        <end position="472"/>
    </location>
</feature>
<gene>
    <name evidence="4" type="ORF">CYMTET_56369</name>
</gene>
<dbReference type="GO" id="GO:0000030">
    <property type="term" value="F:mannosyltransferase activity"/>
    <property type="evidence" value="ECO:0007669"/>
    <property type="project" value="TreeGrafter"/>
</dbReference>
<evidence type="ECO:0000256" key="2">
    <source>
        <dbReference type="SAM" id="MobiDB-lite"/>
    </source>
</evidence>
<evidence type="ECO:0000256" key="1">
    <source>
        <dbReference type="PROSITE-ProRule" id="PRU00339"/>
    </source>
</evidence>
<dbReference type="Pfam" id="PF14559">
    <property type="entry name" value="TPR_19"/>
    <property type="match status" value="1"/>
</dbReference>
<dbReference type="Gene3D" id="1.25.40.10">
    <property type="entry name" value="Tetratricopeptide repeat domain"/>
    <property type="match status" value="2"/>
</dbReference>
<dbReference type="SUPFAM" id="SSF48452">
    <property type="entry name" value="TPR-like"/>
    <property type="match status" value="1"/>
</dbReference>
<protein>
    <submittedName>
        <fullName evidence="4">Uncharacterized protein</fullName>
    </submittedName>
</protein>
<dbReference type="InterPro" id="IPR052384">
    <property type="entry name" value="TMTC_O-mannosyltransferase"/>
</dbReference>
<dbReference type="GO" id="GO:0005789">
    <property type="term" value="C:endoplasmic reticulum membrane"/>
    <property type="evidence" value="ECO:0007669"/>
    <property type="project" value="TreeGrafter"/>
</dbReference>
<name>A0AAE0ENU1_9CHLO</name>
<dbReference type="Pfam" id="PF13432">
    <property type="entry name" value="TPR_16"/>
    <property type="match status" value="1"/>
</dbReference>
<feature type="repeat" description="TPR" evidence="1">
    <location>
        <begin position="371"/>
        <end position="404"/>
    </location>
</feature>
<feature type="region of interest" description="Disordered" evidence="2">
    <location>
        <begin position="1"/>
        <end position="104"/>
    </location>
</feature>
<dbReference type="PANTHER" id="PTHR44216:SF3">
    <property type="entry name" value="PROTEIN O-MANNOSYL-TRANSFERASE TMTC2"/>
    <property type="match status" value="1"/>
</dbReference>
<dbReference type="SMART" id="SM00028">
    <property type="entry name" value="TPR"/>
    <property type="match status" value="7"/>
</dbReference>
<keyword evidence="5" id="KW-1185">Reference proteome</keyword>
<accession>A0AAE0ENU1</accession>
<feature type="transmembrane region" description="Helical" evidence="3">
    <location>
        <begin position="142"/>
        <end position="161"/>
    </location>
</feature>
<reference evidence="4 5" key="1">
    <citation type="journal article" date="2015" name="Genome Biol. Evol.">
        <title>Comparative Genomics of a Bacterivorous Green Alga Reveals Evolutionary Causalities and Consequences of Phago-Mixotrophic Mode of Nutrition.</title>
        <authorList>
            <person name="Burns J.A."/>
            <person name="Paasch A."/>
            <person name="Narechania A."/>
            <person name="Kim E."/>
        </authorList>
    </citation>
    <scope>NUCLEOTIDE SEQUENCE [LARGE SCALE GENOMIC DNA]</scope>
    <source>
        <strain evidence="4 5">PLY_AMNH</strain>
    </source>
</reference>
<keyword evidence="3" id="KW-0812">Transmembrane</keyword>
<organism evidence="4 5">
    <name type="scientific">Cymbomonas tetramitiformis</name>
    <dbReference type="NCBI Taxonomy" id="36881"/>
    <lineage>
        <taxon>Eukaryota</taxon>
        <taxon>Viridiplantae</taxon>
        <taxon>Chlorophyta</taxon>
        <taxon>Pyramimonadophyceae</taxon>
        <taxon>Pyramimonadales</taxon>
        <taxon>Pyramimonadaceae</taxon>
        <taxon>Cymbomonas</taxon>
    </lineage>
</organism>
<dbReference type="InterPro" id="IPR011990">
    <property type="entry name" value="TPR-like_helical_dom_sf"/>
</dbReference>